<dbReference type="InterPro" id="IPR036397">
    <property type="entry name" value="RNaseH_sf"/>
</dbReference>
<dbReference type="Proteomes" id="UP000028999">
    <property type="component" value="Unassembled WGS sequence"/>
</dbReference>
<dbReference type="EMBL" id="LK032605">
    <property type="protein sequence ID" value="CDY44906.1"/>
    <property type="molecule type" value="Genomic_DNA"/>
</dbReference>
<dbReference type="CDD" id="cd06222">
    <property type="entry name" value="RNase_H_like"/>
    <property type="match status" value="1"/>
</dbReference>
<gene>
    <name evidence="2" type="primary">BnaA02g13760D</name>
    <name evidence="2" type="ORF">GSBRNA2T00081062001</name>
</gene>
<proteinExistence type="predicted"/>
<dbReference type="Gramene" id="CDY44906">
    <property type="protein sequence ID" value="CDY44906"/>
    <property type="gene ID" value="GSBRNA2T00081062001"/>
</dbReference>
<dbReference type="SUPFAM" id="SSF53098">
    <property type="entry name" value="Ribonuclease H-like"/>
    <property type="match status" value="1"/>
</dbReference>
<evidence type="ECO:0000259" key="1">
    <source>
        <dbReference type="Pfam" id="PF13456"/>
    </source>
</evidence>
<dbReference type="PANTHER" id="PTHR47074:SF11">
    <property type="entry name" value="REVERSE TRANSCRIPTASE-LIKE PROTEIN"/>
    <property type="match status" value="1"/>
</dbReference>
<sequence>MENMFNPLCSEALAVKTGLLEAVNLGLRTLTIWSDSQSLSTTISSRSKSVEAQGVLFDIEHLCNLFSAVYFRHVPRLNNVEADALAKFALSNPQNIV</sequence>
<dbReference type="InterPro" id="IPR044730">
    <property type="entry name" value="RNase_H-like_dom_plant"/>
</dbReference>
<organism evidence="2 3">
    <name type="scientific">Brassica napus</name>
    <name type="common">Rape</name>
    <dbReference type="NCBI Taxonomy" id="3708"/>
    <lineage>
        <taxon>Eukaryota</taxon>
        <taxon>Viridiplantae</taxon>
        <taxon>Streptophyta</taxon>
        <taxon>Embryophyta</taxon>
        <taxon>Tracheophyta</taxon>
        <taxon>Spermatophyta</taxon>
        <taxon>Magnoliopsida</taxon>
        <taxon>eudicotyledons</taxon>
        <taxon>Gunneridae</taxon>
        <taxon>Pentapetalae</taxon>
        <taxon>rosids</taxon>
        <taxon>malvids</taxon>
        <taxon>Brassicales</taxon>
        <taxon>Brassicaceae</taxon>
        <taxon>Brassiceae</taxon>
        <taxon>Brassica</taxon>
    </lineage>
</organism>
<evidence type="ECO:0000313" key="2">
    <source>
        <dbReference type="EMBL" id="CDY44906.1"/>
    </source>
</evidence>
<dbReference type="PANTHER" id="PTHR47074">
    <property type="entry name" value="BNAC02G40300D PROTEIN"/>
    <property type="match status" value="1"/>
</dbReference>
<reference evidence="2 3" key="1">
    <citation type="journal article" date="2014" name="Science">
        <title>Plant genetics. Early allopolyploid evolution in the post-Neolithic Brassica napus oilseed genome.</title>
        <authorList>
            <person name="Chalhoub B."/>
            <person name="Denoeud F."/>
            <person name="Liu S."/>
            <person name="Parkin I.A."/>
            <person name="Tang H."/>
            <person name="Wang X."/>
            <person name="Chiquet J."/>
            <person name="Belcram H."/>
            <person name="Tong C."/>
            <person name="Samans B."/>
            <person name="Correa M."/>
            <person name="Da Silva C."/>
            <person name="Just J."/>
            <person name="Falentin C."/>
            <person name="Koh C.S."/>
            <person name="Le Clainche I."/>
            <person name="Bernard M."/>
            <person name="Bento P."/>
            <person name="Noel B."/>
            <person name="Labadie K."/>
            <person name="Alberti A."/>
            <person name="Charles M."/>
            <person name="Arnaud D."/>
            <person name="Guo H."/>
            <person name="Daviaud C."/>
            <person name="Alamery S."/>
            <person name="Jabbari K."/>
            <person name="Zhao M."/>
            <person name="Edger P.P."/>
            <person name="Chelaifa H."/>
            <person name="Tack D."/>
            <person name="Lassalle G."/>
            <person name="Mestiri I."/>
            <person name="Schnel N."/>
            <person name="Le Paslier M.C."/>
            <person name="Fan G."/>
            <person name="Renault V."/>
            <person name="Bayer P.E."/>
            <person name="Golicz A.A."/>
            <person name="Manoli S."/>
            <person name="Lee T.H."/>
            <person name="Thi V.H."/>
            <person name="Chalabi S."/>
            <person name="Hu Q."/>
            <person name="Fan C."/>
            <person name="Tollenaere R."/>
            <person name="Lu Y."/>
            <person name="Battail C."/>
            <person name="Shen J."/>
            <person name="Sidebottom C.H."/>
            <person name="Wang X."/>
            <person name="Canaguier A."/>
            <person name="Chauveau A."/>
            <person name="Berard A."/>
            <person name="Deniot G."/>
            <person name="Guan M."/>
            <person name="Liu Z."/>
            <person name="Sun F."/>
            <person name="Lim Y.P."/>
            <person name="Lyons E."/>
            <person name="Town C.D."/>
            <person name="Bancroft I."/>
            <person name="Wang X."/>
            <person name="Meng J."/>
            <person name="Ma J."/>
            <person name="Pires J.C."/>
            <person name="King G.J."/>
            <person name="Brunel D."/>
            <person name="Delourme R."/>
            <person name="Renard M."/>
            <person name="Aury J.M."/>
            <person name="Adams K.L."/>
            <person name="Batley J."/>
            <person name="Snowdon R.J."/>
            <person name="Tost J."/>
            <person name="Edwards D."/>
            <person name="Zhou Y."/>
            <person name="Hua W."/>
            <person name="Sharpe A.G."/>
            <person name="Paterson A.H."/>
            <person name="Guan C."/>
            <person name="Wincker P."/>
        </authorList>
    </citation>
    <scope>NUCLEOTIDE SEQUENCE [LARGE SCALE GENOMIC DNA]</scope>
    <source>
        <strain evidence="3">cv. Darmor-bzh</strain>
    </source>
</reference>
<dbReference type="InterPro" id="IPR002156">
    <property type="entry name" value="RNaseH_domain"/>
</dbReference>
<accession>A0A078I4U8</accession>
<dbReference type="InterPro" id="IPR052929">
    <property type="entry name" value="RNase_H-like_EbsB-rel"/>
</dbReference>
<dbReference type="InterPro" id="IPR012337">
    <property type="entry name" value="RNaseH-like_sf"/>
</dbReference>
<keyword evidence="3" id="KW-1185">Reference proteome</keyword>
<evidence type="ECO:0000313" key="3">
    <source>
        <dbReference type="Proteomes" id="UP000028999"/>
    </source>
</evidence>
<dbReference type="Pfam" id="PF13456">
    <property type="entry name" value="RVT_3"/>
    <property type="match status" value="1"/>
</dbReference>
<dbReference type="PaxDb" id="3708-A0A078I4U8"/>
<feature type="domain" description="RNase H type-1" evidence="1">
    <location>
        <begin position="3"/>
        <end position="89"/>
    </location>
</feature>
<dbReference type="GO" id="GO:0003676">
    <property type="term" value="F:nucleic acid binding"/>
    <property type="evidence" value="ECO:0007669"/>
    <property type="project" value="InterPro"/>
</dbReference>
<dbReference type="Gene3D" id="3.30.420.10">
    <property type="entry name" value="Ribonuclease H-like superfamily/Ribonuclease H"/>
    <property type="match status" value="1"/>
</dbReference>
<name>A0A078I4U8_BRANA</name>
<dbReference type="GO" id="GO:0004523">
    <property type="term" value="F:RNA-DNA hybrid ribonuclease activity"/>
    <property type="evidence" value="ECO:0007669"/>
    <property type="project" value="InterPro"/>
</dbReference>
<protein>
    <submittedName>
        <fullName evidence="2">BnaA02g13760D protein</fullName>
    </submittedName>
</protein>
<dbReference type="AlphaFoldDB" id="A0A078I4U8"/>